<dbReference type="SMART" id="SM00220">
    <property type="entry name" value="S_TKc"/>
    <property type="match status" value="1"/>
</dbReference>
<dbReference type="Pfam" id="PF00627">
    <property type="entry name" value="UBA"/>
    <property type="match status" value="1"/>
</dbReference>
<evidence type="ECO:0000256" key="1">
    <source>
        <dbReference type="ARBA" id="ARBA00006234"/>
    </source>
</evidence>
<dbReference type="SUPFAM" id="SSF56112">
    <property type="entry name" value="Protein kinase-like (PK-like)"/>
    <property type="match status" value="1"/>
</dbReference>
<keyword evidence="3" id="KW-0723">Serine/threonine-protein kinase</keyword>
<dbReference type="FunFam" id="1.10.510.10:FF:000204">
    <property type="entry name" value="Non-specific serine/threonine protein kinase"/>
    <property type="match status" value="1"/>
</dbReference>
<sequence length="513" mass="58226">MDGSTGKGGAGADTILMNYRLGKTLGIGSFGKVKIAEHARTGHKVAIKILNRRKIKNLEMEEKVRREIKILRLFMHPHIIRLYEVIETHTDIYVVMEYVKFGELFDYIVEKGRLQEDEARHFFQQIISGVEYCHRNMVVHRDLKPENLLLDSKKNVKIADFGLSNVMRDGHFLKTSCGSPNYAAPEVISGKLYAGPEVDVWSCGVILYALLCGTLPFDDENIPNLFKKIKSGIYTLPSHLTAGARDLIPRMLVVDPMKRMTIPEIRQHPWFQAHLPRYLAVPPPDSAQQAKKIDEEILLEVVKMGFDRNHLVEALRNRIQNEATVAYYLLLDNRLRASNGYLGVEFQESMECGFSGLHSPAASAVTHRLPYIDYQGAGLRPHFPMERKWALGLQSRAHPREIMTAVLKALQELNVDWKKIGHYNVKCRWLPGFPNHPVGLIGSRVNPNLSFGDDSPIINEENSAAAPPNTVKFEVQLYKTREDKYLLDLQRVQGPQLLFLDLCAAFLAQLKVL</sequence>
<evidence type="ECO:0000256" key="7">
    <source>
        <dbReference type="ARBA" id="ARBA00022840"/>
    </source>
</evidence>
<dbReference type="EMBL" id="LR746265">
    <property type="protein sequence ID" value="CAA7391785.1"/>
    <property type="molecule type" value="Genomic_DNA"/>
</dbReference>
<dbReference type="InterPro" id="IPR028375">
    <property type="entry name" value="KA1/Ssp2_C"/>
</dbReference>
<evidence type="ECO:0000313" key="14">
    <source>
        <dbReference type="EMBL" id="CAA2616581.1"/>
    </source>
</evidence>
<dbReference type="GO" id="GO:0019900">
    <property type="term" value="F:kinase binding"/>
    <property type="evidence" value="ECO:0007669"/>
    <property type="project" value="UniProtKB-ARBA"/>
</dbReference>
<gene>
    <name evidence="14" type="ORF">SI7747_02002799</name>
    <name evidence="15" type="ORF">SI8410_02003021</name>
</gene>
<dbReference type="InterPro" id="IPR008271">
    <property type="entry name" value="Ser/Thr_kinase_AS"/>
</dbReference>
<feature type="domain" description="Protein kinase" evidence="11">
    <location>
        <begin position="19"/>
        <end position="271"/>
    </location>
</feature>
<dbReference type="EC" id="2.7.11.1" evidence="2"/>
<keyword evidence="16" id="KW-1185">Reference proteome</keyword>
<feature type="binding site" evidence="10">
    <location>
        <position position="48"/>
    </location>
    <ligand>
        <name>ATP</name>
        <dbReference type="ChEBI" id="CHEBI:30616"/>
    </ligand>
</feature>
<dbReference type="OrthoDB" id="193931at2759"/>
<feature type="domain" description="KA1" evidence="13">
    <location>
        <begin position="464"/>
        <end position="512"/>
    </location>
</feature>
<evidence type="ECO:0000259" key="11">
    <source>
        <dbReference type="PROSITE" id="PS50011"/>
    </source>
</evidence>
<dbReference type="Pfam" id="PF02149">
    <property type="entry name" value="KA1"/>
    <property type="match status" value="1"/>
</dbReference>
<dbReference type="CDD" id="cd14335">
    <property type="entry name" value="UBA_SnRK1_plant"/>
    <property type="match status" value="1"/>
</dbReference>
<dbReference type="Pfam" id="PF00069">
    <property type="entry name" value="Pkinase"/>
    <property type="match status" value="1"/>
</dbReference>
<dbReference type="PROSITE" id="PS50030">
    <property type="entry name" value="UBA"/>
    <property type="match status" value="1"/>
</dbReference>
<evidence type="ECO:0000256" key="3">
    <source>
        <dbReference type="ARBA" id="ARBA00022527"/>
    </source>
</evidence>
<dbReference type="FunFam" id="3.30.310.80:FF:000006">
    <property type="entry name" value="Non-specific serine/threonine protein kinase"/>
    <property type="match status" value="1"/>
</dbReference>
<dbReference type="SMART" id="SM00165">
    <property type="entry name" value="UBA"/>
    <property type="match status" value="1"/>
</dbReference>
<dbReference type="PROSITE" id="PS50032">
    <property type="entry name" value="KA1"/>
    <property type="match status" value="1"/>
</dbReference>
<evidence type="ECO:0000256" key="5">
    <source>
        <dbReference type="ARBA" id="ARBA00022741"/>
    </source>
</evidence>
<evidence type="ECO:0000313" key="15">
    <source>
        <dbReference type="EMBL" id="CAA7391785.1"/>
    </source>
</evidence>
<dbReference type="GO" id="GO:0005524">
    <property type="term" value="F:ATP binding"/>
    <property type="evidence" value="ECO:0007669"/>
    <property type="project" value="UniProtKB-UniRule"/>
</dbReference>
<dbReference type="GO" id="GO:0005634">
    <property type="term" value="C:nucleus"/>
    <property type="evidence" value="ECO:0007669"/>
    <property type="project" value="UniProtKB-ARBA"/>
</dbReference>
<dbReference type="EMBL" id="LR743589">
    <property type="protein sequence ID" value="CAA2616581.1"/>
    <property type="molecule type" value="Genomic_DNA"/>
</dbReference>
<evidence type="ECO:0000256" key="2">
    <source>
        <dbReference type="ARBA" id="ARBA00012513"/>
    </source>
</evidence>
<protein>
    <recommendedName>
        <fullName evidence="2">non-specific serine/threonine protein kinase</fullName>
        <ecNumber evidence="2">2.7.11.1</ecNumber>
    </recommendedName>
</protein>
<dbReference type="Gene3D" id="3.30.310.80">
    <property type="entry name" value="Kinase associated domain 1, KA1"/>
    <property type="match status" value="1"/>
</dbReference>
<evidence type="ECO:0000256" key="6">
    <source>
        <dbReference type="ARBA" id="ARBA00022777"/>
    </source>
</evidence>
<evidence type="ECO:0000256" key="9">
    <source>
        <dbReference type="ARBA" id="ARBA00048679"/>
    </source>
</evidence>
<dbReference type="AlphaFoldDB" id="A0A7I8IF01"/>
<keyword evidence="4" id="KW-0808">Transferase</keyword>
<feature type="domain" description="UBA" evidence="12">
    <location>
        <begin position="292"/>
        <end position="332"/>
    </location>
</feature>
<proteinExistence type="inferred from homology"/>
<accession>A0A7I8IF01</accession>
<keyword evidence="6" id="KW-0418">Kinase</keyword>
<dbReference type="GO" id="GO:0009743">
    <property type="term" value="P:response to carbohydrate"/>
    <property type="evidence" value="ECO:0007669"/>
    <property type="project" value="UniProtKB-ARBA"/>
</dbReference>
<evidence type="ECO:0000256" key="4">
    <source>
        <dbReference type="ARBA" id="ARBA00022679"/>
    </source>
</evidence>
<dbReference type="InterPro" id="IPR000719">
    <property type="entry name" value="Prot_kinase_dom"/>
</dbReference>
<evidence type="ECO:0000313" key="16">
    <source>
        <dbReference type="Proteomes" id="UP000663760"/>
    </source>
</evidence>
<dbReference type="GO" id="GO:0004674">
    <property type="term" value="F:protein serine/threonine kinase activity"/>
    <property type="evidence" value="ECO:0007669"/>
    <property type="project" value="UniProtKB-KW"/>
</dbReference>
<comment type="catalytic activity">
    <reaction evidence="9">
        <text>L-seryl-[protein] + ATP = O-phospho-L-seryl-[protein] + ADP + H(+)</text>
        <dbReference type="Rhea" id="RHEA:17989"/>
        <dbReference type="Rhea" id="RHEA-COMP:9863"/>
        <dbReference type="Rhea" id="RHEA-COMP:11604"/>
        <dbReference type="ChEBI" id="CHEBI:15378"/>
        <dbReference type="ChEBI" id="CHEBI:29999"/>
        <dbReference type="ChEBI" id="CHEBI:30616"/>
        <dbReference type="ChEBI" id="CHEBI:83421"/>
        <dbReference type="ChEBI" id="CHEBI:456216"/>
        <dbReference type="EC" id="2.7.11.1"/>
    </reaction>
</comment>
<dbReference type="GO" id="GO:0009507">
    <property type="term" value="C:chloroplast"/>
    <property type="evidence" value="ECO:0007669"/>
    <property type="project" value="UniProtKB-ARBA"/>
</dbReference>
<dbReference type="CDD" id="cd14079">
    <property type="entry name" value="STKc_AMPK_alpha"/>
    <property type="match status" value="1"/>
</dbReference>
<dbReference type="Gene3D" id="1.10.510.10">
    <property type="entry name" value="Transferase(Phosphotransferase) domain 1"/>
    <property type="match status" value="1"/>
</dbReference>
<dbReference type="SUPFAM" id="SSF46934">
    <property type="entry name" value="UBA-like"/>
    <property type="match status" value="1"/>
</dbReference>
<organism evidence="14">
    <name type="scientific">Spirodela intermedia</name>
    <name type="common">Intermediate duckweed</name>
    <dbReference type="NCBI Taxonomy" id="51605"/>
    <lineage>
        <taxon>Eukaryota</taxon>
        <taxon>Viridiplantae</taxon>
        <taxon>Streptophyta</taxon>
        <taxon>Embryophyta</taxon>
        <taxon>Tracheophyta</taxon>
        <taxon>Spermatophyta</taxon>
        <taxon>Magnoliopsida</taxon>
        <taxon>Liliopsida</taxon>
        <taxon>Araceae</taxon>
        <taxon>Lemnoideae</taxon>
        <taxon>Spirodela</taxon>
    </lineage>
</organism>
<dbReference type="InterPro" id="IPR011009">
    <property type="entry name" value="Kinase-like_dom_sf"/>
</dbReference>
<dbReference type="FunFam" id="3.30.200.20:FF:000236">
    <property type="entry name" value="Non-specific serine/threonine protein kinase"/>
    <property type="match status" value="1"/>
</dbReference>
<dbReference type="PROSITE" id="PS50011">
    <property type="entry name" value="PROTEIN_KINASE_DOM"/>
    <property type="match status" value="1"/>
</dbReference>
<evidence type="ECO:0000259" key="12">
    <source>
        <dbReference type="PROSITE" id="PS50030"/>
    </source>
</evidence>
<dbReference type="PROSITE" id="PS00107">
    <property type="entry name" value="PROTEIN_KINASE_ATP"/>
    <property type="match status" value="1"/>
</dbReference>
<keyword evidence="5 10" id="KW-0547">Nucleotide-binding</keyword>
<dbReference type="InterPro" id="IPR015940">
    <property type="entry name" value="UBA"/>
</dbReference>
<dbReference type="InterPro" id="IPR001772">
    <property type="entry name" value="KA1_dom"/>
</dbReference>
<dbReference type="CDD" id="cd12122">
    <property type="entry name" value="AMPKA_C"/>
    <property type="match status" value="1"/>
</dbReference>
<dbReference type="SUPFAM" id="SSF103243">
    <property type="entry name" value="KA1-like"/>
    <property type="match status" value="1"/>
</dbReference>
<comment type="similarity">
    <text evidence="1">Belongs to the protein kinase superfamily. CAMK Ser/Thr protein kinase family. SNF1 subfamily.</text>
</comment>
<dbReference type="PANTHER" id="PTHR24346:SF82">
    <property type="entry name" value="KP78A-RELATED"/>
    <property type="match status" value="1"/>
</dbReference>
<keyword evidence="7 10" id="KW-0067">ATP-binding</keyword>
<dbReference type="GO" id="GO:0035556">
    <property type="term" value="P:intracellular signal transduction"/>
    <property type="evidence" value="ECO:0007669"/>
    <property type="project" value="TreeGrafter"/>
</dbReference>
<evidence type="ECO:0000256" key="10">
    <source>
        <dbReference type="PROSITE-ProRule" id="PRU10141"/>
    </source>
</evidence>
<comment type="catalytic activity">
    <reaction evidence="8">
        <text>L-threonyl-[protein] + ATP = O-phospho-L-threonyl-[protein] + ADP + H(+)</text>
        <dbReference type="Rhea" id="RHEA:46608"/>
        <dbReference type="Rhea" id="RHEA-COMP:11060"/>
        <dbReference type="Rhea" id="RHEA-COMP:11605"/>
        <dbReference type="ChEBI" id="CHEBI:15378"/>
        <dbReference type="ChEBI" id="CHEBI:30013"/>
        <dbReference type="ChEBI" id="CHEBI:30616"/>
        <dbReference type="ChEBI" id="CHEBI:61977"/>
        <dbReference type="ChEBI" id="CHEBI:456216"/>
        <dbReference type="EC" id="2.7.11.1"/>
    </reaction>
</comment>
<dbReference type="Proteomes" id="UP000663760">
    <property type="component" value="Chromosome 2"/>
</dbReference>
<evidence type="ECO:0000256" key="8">
    <source>
        <dbReference type="ARBA" id="ARBA00047899"/>
    </source>
</evidence>
<reference evidence="14" key="1">
    <citation type="submission" date="2019-12" db="EMBL/GenBank/DDBJ databases">
        <authorList>
            <person name="Scholz U."/>
            <person name="Mascher M."/>
            <person name="Fiebig A."/>
        </authorList>
    </citation>
    <scope>NUCLEOTIDE SEQUENCE</scope>
</reference>
<dbReference type="InterPro" id="IPR009060">
    <property type="entry name" value="UBA-like_sf"/>
</dbReference>
<evidence type="ECO:0000259" key="13">
    <source>
        <dbReference type="PROSITE" id="PS50032"/>
    </source>
</evidence>
<name>A0A7I8IF01_SPIIN</name>
<dbReference type="PANTHER" id="PTHR24346">
    <property type="entry name" value="MAP/MICROTUBULE AFFINITY-REGULATING KINASE"/>
    <property type="match status" value="1"/>
</dbReference>
<dbReference type="PROSITE" id="PS00108">
    <property type="entry name" value="PROTEIN_KINASE_ST"/>
    <property type="match status" value="1"/>
</dbReference>
<dbReference type="InterPro" id="IPR017441">
    <property type="entry name" value="Protein_kinase_ATP_BS"/>
</dbReference>